<dbReference type="Gene3D" id="3.40.50.11810">
    <property type="match status" value="1"/>
</dbReference>
<proteinExistence type="predicted"/>
<dbReference type="AlphaFoldDB" id="A0A519BC18"/>
<gene>
    <name evidence="3" type="ORF">EVJ47_00605</name>
</gene>
<name>A0A519BC18_9DELT</name>
<accession>A0A519BC18</accession>
<dbReference type="GO" id="GO:0016491">
    <property type="term" value="F:oxidoreductase activity"/>
    <property type="evidence" value="ECO:0007669"/>
    <property type="project" value="UniProtKB-KW"/>
</dbReference>
<dbReference type="Proteomes" id="UP000320813">
    <property type="component" value="Unassembled WGS sequence"/>
</dbReference>
<evidence type="ECO:0000313" key="3">
    <source>
        <dbReference type="EMBL" id="RZD14820.1"/>
    </source>
</evidence>
<protein>
    <submittedName>
        <fullName evidence="3">Heterodisulfide reductase subunit B</fullName>
    </submittedName>
</protein>
<evidence type="ECO:0000313" key="4">
    <source>
        <dbReference type="Proteomes" id="UP000320813"/>
    </source>
</evidence>
<organism evidence="3 4">
    <name type="scientific">Candidatus Acidulodesulfobacterium ferriphilum</name>
    <dbReference type="NCBI Taxonomy" id="2597223"/>
    <lineage>
        <taxon>Bacteria</taxon>
        <taxon>Deltaproteobacteria</taxon>
        <taxon>Candidatus Acidulodesulfobacterales</taxon>
        <taxon>Candidatus Acidulodesulfobacterium</taxon>
    </lineage>
</organism>
<comment type="caution">
    <text evidence="3">The sequence shown here is derived from an EMBL/GenBank/DDBJ whole genome shotgun (WGS) entry which is preliminary data.</text>
</comment>
<evidence type="ECO:0000259" key="2">
    <source>
        <dbReference type="Pfam" id="PF02754"/>
    </source>
</evidence>
<feature type="domain" description="Cysteine-rich" evidence="2">
    <location>
        <begin position="145"/>
        <end position="235"/>
    </location>
</feature>
<dbReference type="Pfam" id="PF02754">
    <property type="entry name" value="CCG"/>
    <property type="match status" value="2"/>
</dbReference>
<dbReference type="PANTHER" id="PTHR42947">
    <property type="entry name" value="COB--COM HETERODISULFIDE REDUCTASE SUBUNIT B 1"/>
    <property type="match status" value="1"/>
</dbReference>
<dbReference type="Gene3D" id="1.20.1050.140">
    <property type="match status" value="1"/>
</dbReference>
<dbReference type="PANTHER" id="PTHR42947:SF1">
    <property type="entry name" value="COB--COM HETERODISULFIDE REDUCTASE SUBUNIT B 1"/>
    <property type="match status" value="1"/>
</dbReference>
<dbReference type="InterPro" id="IPR004017">
    <property type="entry name" value="Cys_rich_dom"/>
</dbReference>
<dbReference type="EMBL" id="SGBD01000001">
    <property type="protein sequence ID" value="RZD14820.1"/>
    <property type="molecule type" value="Genomic_DNA"/>
</dbReference>
<reference evidence="3 4" key="1">
    <citation type="submission" date="2019-01" db="EMBL/GenBank/DDBJ databases">
        <title>Insights into ecological role of a new deltaproteobacterial order Candidatus Sinidesulfobacterales (Sva0485) by metagenomics and metatranscriptomics.</title>
        <authorList>
            <person name="Tan S."/>
            <person name="Liu J."/>
            <person name="Fang Y."/>
            <person name="Hedlund B.P."/>
            <person name="Lian Z.H."/>
            <person name="Huang L.Y."/>
            <person name="Li J.T."/>
            <person name="Huang L.N."/>
            <person name="Li W.J."/>
            <person name="Jiang H.C."/>
            <person name="Dong H.L."/>
            <person name="Shu W.S."/>
        </authorList>
    </citation>
    <scope>NUCLEOTIDE SEQUENCE [LARGE SCALE GENOMIC DNA]</scope>
    <source>
        <strain evidence="3">AP3</strain>
    </source>
</reference>
<sequence>MKLAYYPGCSLKGTSFEYEVSLLKILEALNIEIKEIPDWNCCGASAAHSINHNLSIALPARNLAIAEGEGYESVLAPCAACSNRLKTAHHELKSDEILKKKITDSLEMPYNADMEINNMLEFLIKIVGKDKIKSMVKKPLSGLKVASYYGCLLVRPPKIMQFDDPENPVSMDELVGLTGAETVDYSYKTECCGAINSLSKPDVVMALTGNVLYDIKKHGADLVVVACPLCHSNLDVRQREIERKYSEKIGLPVLFITELLGLSFGIAPKDLAIEGHMVAADRVLRKIEGLKN</sequence>
<keyword evidence="1" id="KW-0560">Oxidoreductase</keyword>
<dbReference type="InterPro" id="IPR051278">
    <property type="entry name" value="HdrB/HdrD_reductase"/>
</dbReference>
<evidence type="ECO:0000256" key="1">
    <source>
        <dbReference type="ARBA" id="ARBA00023002"/>
    </source>
</evidence>
<feature type="domain" description="Cysteine-rich" evidence="2">
    <location>
        <begin position="4"/>
        <end position="86"/>
    </location>
</feature>